<feature type="compositionally biased region" description="Low complexity" evidence="2">
    <location>
        <begin position="49"/>
        <end position="62"/>
    </location>
</feature>
<organism evidence="4 5">
    <name type="scientific">Aulographum hederae CBS 113979</name>
    <dbReference type="NCBI Taxonomy" id="1176131"/>
    <lineage>
        <taxon>Eukaryota</taxon>
        <taxon>Fungi</taxon>
        <taxon>Dikarya</taxon>
        <taxon>Ascomycota</taxon>
        <taxon>Pezizomycotina</taxon>
        <taxon>Dothideomycetes</taxon>
        <taxon>Pleosporomycetidae</taxon>
        <taxon>Aulographales</taxon>
        <taxon>Aulographaceae</taxon>
    </lineage>
</organism>
<feature type="compositionally biased region" description="Polar residues" evidence="2">
    <location>
        <begin position="140"/>
        <end position="149"/>
    </location>
</feature>
<proteinExistence type="predicted"/>
<evidence type="ECO:0000256" key="1">
    <source>
        <dbReference type="PROSITE-ProRule" id="PRU00175"/>
    </source>
</evidence>
<dbReference type="PROSITE" id="PS50089">
    <property type="entry name" value="ZF_RING_2"/>
    <property type="match status" value="1"/>
</dbReference>
<sequence>MLPISGAPAQKRPGKPNKRQHRQRADSKSPTDPVVVVRDFGVAPSRITLPVPRRSSLPLRSSIANPARPLPTATTITTPHDDDDNNNEDQTGNRPPNPHRCIFPHKRKAPQPDRSSIASSAMPPPTDNTITAPDGDGRQTETGTPSSHRCTICIFPRKRKAQKPDRSGTQESPESSAPRSSQCPKRVAFTPSIQSLDAPALPPDPYRDCPICFQALSTWHKRRHRLVSCKNCDTTYHRACLGQWMPFKTACPYCTVEFDWGFVIMLKSNDMVDGKKWREGWKGVAHGVGRRALWLVSLGLLGRRREERYLDY</sequence>
<dbReference type="InterPro" id="IPR001841">
    <property type="entry name" value="Znf_RING"/>
</dbReference>
<name>A0A6G1GX09_9PEZI</name>
<evidence type="ECO:0000313" key="4">
    <source>
        <dbReference type="EMBL" id="KAF1985268.1"/>
    </source>
</evidence>
<feature type="compositionally biased region" description="Polar residues" evidence="2">
    <location>
        <begin position="169"/>
        <end position="183"/>
    </location>
</feature>
<accession>A0A6G1GX09</accession>
<keyword evidence="5" id="KW-1185">Reference proteome</keyword>
<reference evidence="4" key="1">
    <citation type="journal article" date="2020" name="Stud. Mycol.">
        <title>101 Dothideomycetes genomes: a test case for predicting lifestyles and emergence of pathogens.</title>
        <authorList>
            <person name="Haridas S."/>
            <person name="Albert R."/>
            <person name="Binder M."/>
            <person name="Bloem J."/>
            <person name="Labutti K."/>
            <person name="Salamov A."/>
            <person name="Andreopoulos B."/>
            <person name="Baker S."/>
            <person name="Barry K."/>
            <person name="Bills G."/>
            <person name="Bluhm B."/>
            <person name="Cannon C."/>
            <person name="Castanera R."/>
            <person name="Culley D."/>
            <person name="Daum C."/>
            <person name="Ezra D."/>
            <person name="Gonzalez J."/>
            <person name="Henrissat B."/>
            <person name="Kuo A."/>
            <person name="Liang C."/>
            <person name="Lipzen A."/>
            <person name="Lutzoni F."/>
            <person name="Magnuson J."/>
            <person name="Mondo S."/>
            <person name="Nolan M."/>
            <person name="Ohm R."/>
            <person name="Pangilinan J."/>
            <person name="Park H.-J."/>
            <person name="Ramirez L."/>
            <person name="Alfaro M."/>
            <person name="Sun H."/>
            <person name="Tritt A."/>
            <person name="Yoshinaga Y."/>
            <person name="Zwiers L.-H."/>
            <person name="Turgeon B."/>
            <person name="Goodwin S."/>
            <person name="Spatafora J."/>
            <person name="Crous P."/>
            <person name="Grigoriev I."/>
        </authorList>
    </citation>
    <scope>NUCLEOTIDE SEQUENCE</scope>
    <source>
        <strain evidence="4">CBS 113979</strain>
    </source>
</reference>
<dbReference type="EMBL" id="ML977163">
    <property type="protein sequence ID" value="KAF1985268.1"/>
    <property type="molecule type" value="Genomic_DNA"/>
</dbReference>
<dbReference type="AlphaFoldDB" id="A0A6G1GX09"/>
<gene>
    <name evidence="4" type="ORF">K402DRAFT_113781</name>
</gene>
<keyword evidence="1" id="KW-0862">Zinc</keyword>
<feature type="domain" description="RING-type" evidence="3">
    <location>
        <begin position="209"/>
        <end position="255"/>
    </location>
</feature>
<dbReference type="InterPro" id="IPR013083">
    <property type="entry name" value="Znf_RING/FYVE/PHD"/>
</dbReference>
<dbReference type="Gene3D" id="3.30.40.10">
    <property type="entry name" value="Zinc/RING finger domain, C3HC4 (zinc finger)"/>
    <property type="match status" value="1"/>
</dbReference>
<keyword evidence="1" id="KW-0863">Zinc-finger</keyword>
<dbReference type="GO" id="GO:0008270">
    <property type="term" value="F:zinc ion binding"/>
    <property type="evidence" value="ECO:0007669"/>
    <property type="project" value="UniProtKB-KW"/>
</dbReference>
<feature type="compositionally biased region" description="Basic residues" evidence="2">
    <location>
        <begin position="12"/>
        <end position="22"/>
    </location>
</feature>
<evidence type="ECO:0000256" key="2">
    <source>
        <dbReference type="SAM" id="MobiDB-lite"/>
    </source>
</evidence>
<keyword evidence="1" id="KW-0479">Metal-binding</keyword>
<evidence type="ECO:0000259" key="3">
    <source>
        <dbReference type="PROSITE" id="PS50089"/>
    </source>
</evidence>
<evidence type="ECO:0000313" key="5">
    <source>
        <dbReference type="Proteomes" id="UP000800041"/>
    </source>
</evidence>
<dbReference type="Proteomes" id="UP000800041">
    <property type="component" value="Unassembled WGS sequence"/>
</dbReference>
<feature type="region of interest" description="Disordered" evidence="2">
    <location>
        <begin position="1"/>
        <end position="185"/>
    </location>
</feature>
<dbReference type="SUPFAM" id="SSF57850">
    <property type="entry name" value="RING/U-box"/>
    <property type="match status" value="1"/>
</dbReference>
<protein>
    <recommendedName>
        <fullName evidence="3">RING-type domain-containing protein</fullName>
    </recommendedName>
</protein>